<evidence type="ECO:0000313" key="5">
    <source>
        <dbReference type="EMBL" id="QCE10891.1"/>
    </source>
</evidence>
<proteinExistence type="predicted"/>
<dbReference type="AlphaFoldDB" id="A0A4D6NDE3"/>
<dbReference type="InterPro" id="IPR044516">
    <property type="entry name" value="UXS-like"/>
</dbReference>
<evidence type="ECO:0000256" key="3">
    <source>
        <dbReference type="ARBA" id="ARBA00023027"/>
    </source>
</evidence>
<keyword evidence="2" id="KW-0210">Decarboxylase</keyword>
<sequence>MWTSVSEKCETDVNICFDNFYVGVGRLKLGDGVFVLVEEDGAPMVVECSPKERLVGKTEDEEVGRDVKSSVKKRRKKKKRERWWKEKSVVALVGRGVCHKEVATERPAQTVPKYAVDGSERFNVSKKQGIHQQGKGNYSYSYDSRSKALGVCNKTLQKEREEYEEGEKRRSTSVSYFPETDVDIRNVQEFKLEVSIMLMALSISSKGRTPATQPWKPCFHLMLCEWLQLINLDVEIKMVENTLDDPRQRKPDITKAKELLGWEPKVKLKDGLPLMEENFCLRLGVDKMDLWIKLFKR</sequence>
<dbReference type="InterPro" id="IPR036291">
    <property type="entry name" value="NAD(P)-bd_dom_sf"/>
</dbReference>
<dbReference type="GO" id="GO:0005737">
    <property type="term" value="C:cytoplasm"/>
    <property type="evidence" value="ECO:0007669"/>
    <property type="project" value="TreeGrafter"/>
</dbReference>
<keyword evidence="6" id="KW-1185">Reference proteome</keyword>
<protein>
    <submittedName>
        <fullName evidence="5">dTDP-glucose 4</fullName>
    </submittedName>
</protein>
<evidence type="ECO:0000313" key="6">
    <source>
        <dbReference type="Proteomes" id="UP000501690"/>
    </source>
</evidence>
<evidence type="ECO:0000256" key="4">
    <source>
        <dbReference type="ARBA" id="ARBA00023239"/>
    </source>
</evidence>
<gene>
    <name evidence="5" type="ORF">DEO72_LG10g2123</name>
</gene>
<comment type="cofactor">
    <cofactor evidence="1">
        <name>NAD(+)</name>
        <dbReference type="ChEBI" id="CHEBI:57540"/>
    </cofactor>
</comment>
<reference evidence="5 6" key="1">
    <citation type="submission" date="2019-04" db="EMBL/GenBank/DDBJ databases">
        <title>An improved genome assembly and genetic linkage map for asparagus bean, Vigna unguiculata ssp. sesquipedialis.</title>
        <authorList>
            <person name="Xia Q."/>
            <person name="Zhang R."/>
            <person name="Dong Y."/>
        </authorList>
    </citation>
    <scope>NUCLEOTIDE SEQUENCE [LARGE SCALE GENOMIC DNA]</scope>
    <source>
        <tissue evidence="5">Leaf</tissue>
    </source>
</reference>
<keyword evidence="4" id="KW-0456">Lyase</keyword>
<dbReference type="Gene3D" id="3.90.25.10">
    <property type="entry name" value="UDP-galactose 4-epimerase, domain 1"/>
    <property type="match status" value="1"/>
</dbReference>
<name>A0A4D6NDE3_VIGUN</name>
<evidence type="ECO:0000256" key="2">
    <source>
        <dbReference type="ARBA" id="ARBA00022793"/>
    </source>
</evidence>
<evidence type="ECO:0000256" key="1">
    <source>
        <dbReference type="ARBA" id="ARBA00001911"/>
    </source>
</evidence>
<dbReference type="GO" id="GO:0048040">
    <property type="term" value="F:UDP-glucuronate decarboxylase activity"/>
    <property type="evidence" value="ECO:0007669"/>
    <property type="project" value="TreeGrafter"/>
</dbReference>
<dbReference type="EMBL" id="CP039354">
    <property type="protein sequence ID" value="QCE10891.1"/>
    <property type="molecule type" value="Genomic_DNA"/>
</dbReference>
<keyword evidence="3" id="KW-0520">NAD</keyword>
<accession>A0A4D6NDE3</accession>
<dbReference type="GO" id="GO:0042732">
    <property type="term" value="P:D-xylose metabolic process"/>
    <property type="evidence" value="ECO:0007669"/>
    <property type="project" value="InterPro"/>
</dbReference>
<dbReference type="Proteomes" id="UP000501690">
    <property type="component" value="Linkage Group LG10"/>
</dbReference>
<dbReference type="SUPFAM" id="SSF51735">
    <property type="entry name" value="NAD(P)-binding Rossmann-fold domains"/>
    <property type="match status" value="1"/>
</dbReference>
<dbReference type="GO" id="GO:0070403">
    <property type="term" value="F:NAD+ binding"/>
    <property type="evidence" value="ECO:0007669"/>
    <property type="project" value="InterPro"/>
</dbReference>
<organism evidence="5 6">
    <name type="scientific">Vigna unguiculata</name>
    <name type="common">Cowpea</name>
    <dbReference type="NCBI Taxonomy" id="3917"/>
    <lineage>
        <taxon>Eukaryota</taxon>
        <taxon>Viridiplantae</taxon>
        <taxon>Streptophyta</taxon>
        <taxon>Embryophyta</taxon>
        <taxon>Tracheophyta</taxon>
        <taxon>Spermatophyta</taxon>
        <taxon>Magnoliopsida</taxon>
        <taxon>eudicotyledons</taxon>
        <taxon>Gunneridae</taxon>
        <taxon>Pentapetalae</taxon>
        <taxon>rosids</taxon>
        <taxon>fabids</taxon>
        <taxon>Fabales</taxon>
        <taxon>Fabaceae</taxon>
        <taxon>Papilionoideae</taxon>
        <taxon>50 kb inversion clade</taxon>
        <taxon>NPAAA clade</taxon>
        <taxon>indigoferoid/millettioid clade</taxon>
        <taxon>Phaseoleae</taxon>
        <taxon>Vigna</taxon>
    </lineage>
</organism>
<dbReference type="PANTHER" id="PTHR43078:SF49">
    <property type="entry name" value="UDP-GLUCURONIC ACID DECARBOXYLASE 3-RELATED"/>
    <property type="match status" value="1"/>
</dbReference>
<dbReference type="PANTHER" id="PTHR43078">
    <property type="entry name" value="UDP-GLUCURONIC ACID DECARBOXYLASE-RELATED"/>
    <property type="match status" value="1"/>
</dbReference>